<dbReference type="InterPro" id="IPR001241">
    <property type="entry name" value="Topo_IIA"/>
</dbReference>
<reference evidence="13 14" key="1">
    <citation type="submission" date="2017-07" db="EMBL/GenBank/DDBJ databases">
        <title>Leptospira spp. isolated from tropical soils.</title>
        <authorList>
            <person name="Thibeaux R."/>
            <person name="Iraola G."/>
            <person name="Ferres I."/>
            <person name="Bierque E."/>
            <person name="Girault D."/>
            <person name="Soupe-Gilbert M.-E."/>
            <person name="Picardeau M."/>
            <person name="Goarant C."/>
        </authorList>
    </citation>
    <scope>NUCLEOTIDE SEQUENCE [LARGE SCALE GENOMIC DNA]</scope>
    <source>
        <strain evidence="13 14">FH2-B-A1</strain>
    </source>
</reference>
<evidence type="ECO:0000256" key="2">
    <source>
        <dbReference type="ARBA" id="ARBA00001946"/>
    </source>
</evidence>
<organism evidence="13 14">
    <name type="scientific">Leptospira harrisiae</name>
    <dbReference type="NCBI Taxonomy" id="2023189"/>
    <lineage>
        <taxon>Bacteria</taxon>
        <taxon>Pseudomonadati</taxon>
        <taxon>Spirochaetota</taxon>
        <taxon>Spirochaetia</taxon>
        <taxon>Leptospirales</taxon>
        <taxon>Leptospiraceae</taxon>
        <taxon>Leptospira</taxon>
    </lineage>
</organism>
<dbReference type="Gene3D" id="3.30.565.10">
    <property type="entry name" value="Histidine kinase-like ATPase, C-terminal domain"/>
    <property type="match status" value="1"/>
</dbReference>
<evidence type="ECO:0000313" key="14">
    <source>
        <dbReference type="Proteomes" id="UP000232145"/>
    </source>
</evidence>
<dbReference type="GO" id="GO:0005524">
    <property type="term" value="F:ATP binding"/>
    <property type="evidence" value="ECO:0007669"/>
    <property type="project" value="UniProtKB-KW"/>
</dbReference>
<dbReference type="GO" id="GO:0003918">
    <property type="term" value="F:DNA topoisomerase type II (double strand cut, ATP-hydrolyzing) activity"/>
    <property type="evidence" value="ECO:0007669"/>
    <property type="project" value="UniProtKB-EC"/>
</dbReference>
<dbReference type="InterPro" id="IPR013759">
    <property type="entry name" value="Topo_IIA_B_C"/>
</dbReference>
<accession>A0A2N0ALD1</accession>
<evidence type="ECO:0000256" key="4">
    <source>
        <dbReference type="ARBA" id="ARBA00012895"/>
    </source>
</evidence>
<proteinExistence type="inferred from homology"/>
<dbReference type="InterPro" id="IPR020568">
    <property type="entry name" value="Ribosomal_Su5_D2-typ_SF"/>
</dbReference>
<dbReference type="SUPFAM" id="SSF54211">
    <property type="entry name" value="Ribosomal protein S5 domain 2-like"/>
    <property type="match status" value="1"/>
</dbReference>
<dbReference type="Pfam" id="PF02518">
    <property type="entry name" value="HATPase_c"/>
    <property type="match status" value="1"/>
</dbReference>
<dbReference type="SMART" id="SM00433">
    <property type="entry name" value="TOP2c"/>
    <property type="match status" value="1"/>
</dbReference>
<dbReference type="InterPro" id="IPR014721">
    <property type="entry name" value="Ribsml_uS5_D2-typ_fold_subgr"/>
</dbReference>
<dbReference type="EMBL" id="NPDX01000001">
    <property type="protein sequence ID" value="PJZ85116.1"/>
    <property type="molecule type" value="Genomic_DNA"/>
</dbReference>
<comment type="caution">
    <text evidence="13">The sequence shown here is derived from an EMBL/GenBank/DDBJ whole genome shotgun (WGS) entry which is preliminary data.</text>
</comment>
<dbReference type="InterPro" id="IPR013506">
    <property type="entry name" value="Topo_IIA_bsu_dom2"/>
</dbReference>
<dbReference type="Proteomes" id="UP000232145">
    <property type="component" value="Unassembled WGS sequence"/>
</dbReference>
<dbReference type="FunFam" id="3.40.50.670:FF:000001">
    <property type="entry name" value="DNA topoisomerase 2"/>
    <property type="match status" value="1"/>
</dbReference>
<keyword evidence="6" id="KW-0067">ATP-binding</keyword>
<dbReference type="InterPro" id="IPR006171">
    <property type="entry name" value="TOPRIM_dom"/>
</dbReference>
<evidence type="ECO:0000256" key="6">
    <source>
        <dbReference type="ARBA" id="ARBA00022840"/>
    </source>
</evidence>
<feature type="domain" description="Histidine kinase/HSP90-like ATPase" evidence="12">
    <location>
        <begin position="71"/>
        <end position="162"/>
    </location>
</feature>
<dbReference type="InterPro" id="IPR036890">
    <property type="entry name" value="HATPase_C_sf"/>
</dbReference>
<evidence type="ECO:0000256" key="1">
    <source>
        <dbReference type="ARBA" id="ARBA00000185"/>
    </source>
</evidence>
<keyword evidence="5" id="KW-0547">Nucleotide-binding</keyword>
<gene>
    <name evidence="13" type="ORF">CH364_02270</name>
</gene>
<dbReference type="OrthoDB" id="337199at2"/>
<dbReference type="CDD" id="cd01030">
    <property type="entry name" value="TOPRIM_TopoIIA_like"/>
    <property type="match status" value="1"/>
</dbReference>
<keyword evidence="14" id="KW-1185">Reference proteome</keyword>
<feature type="domain" description="Toprim" evidence="11">
    <location>
        <begin position="491"/>
        <end position="589"/>
    </location>
</feature>
<dbReference type="SUPFAM" id="SSF55874">
    <property type="entry name" value="ATPase domain of HSP90 chaperone/DNA topoisomerase II/histidine kinase"/>
    <property type="match status" value="2"/>
</dbReference>
<comment type="cofactor">
    <cofactor evidence="2">
        <name>Mg(2+)</name>
        <dbReference type="ChEBI" id="CHEBI:18420"/>
    </cofactor>
</comment>
<name>A0A2N0ALD1_9LEPT</name>
<dbReference type="InterPro" id="IPR013760">
    <property type="entry name" value="Topo_IIA-like_dom_sf"/>
</dbReference>
<dbReference type="InterPro" id="IPR003594">
    <property type="entry name" value="HATPase_dom"/>
</dbReference>
<keyword evidence="8" id="KW-0238">DNA-binding</keyword>
<evidence type="ECO:0000313" key="13">
    <source>
        <dbReference type="EMBL" id="PJZ85116.1"/>
    </source>
</evidence>
<dbReference type="AlphaFoldDB" id="A0A2N0ALD1"/>
<dbReference type="GO" id="GO:0006265">
    <property type="term" value="P:DNA topological change"/>
    <property type="evidence" value="ECO:0007669"/>
    <property type="project" value="InterPro"/>
</dbReference>
<dbReference type="Pfam" id="PF01751">
    <property type="entry name" value="Toprim"/>
    <property type="match status" value="1"/>
</dbReference>
<dbReference type="Gene3D" id="3.40.50.670">
    <property type="match status" value="1"/>
</dbReference>
<comment type="catalytic activity">
    <reaction evidence="1">
        <text>ATP-dependent breakage, passage and rejoining of double-stranded DNA.</text>
        <dbReference type="EC" id="5.6.2.2"/>
    </reaction>
</comment>
<dbReference type="RefSeq" id="WP_100742000.1">
    <property type="nucleotide sequence ID" value="NZ_NPDW01000001.1"/>
</dbReference>
<dbReference type="EC" id="5.6.2.2" evidence="4"/>
<evidence type="ECO:0000259" key="12">
    <source>
        <dbReference type="Pfam" id="PF02518"/>
    </source>
</evidence>
<feature type="domain" description="DNA topoisomerase type IIA subunit B" evidence="10">
    <location>
        <begin position="330"/>
        <end position="464"/>
    </location>
</feature>
<keyword evidence="9" id="KW-0413">Isomerase</keyword>
<dbReference type="Gene3D" id="3.30.230.10">
    <property type="match status" value="1"/>
</dbReference>
<dbReference type="GO" id="GO:0003677">
    <property type="term" value="F:DNA binding"/>
    <property type="evidence" value="ECO:0007669"/>
    <property type="project" value="UniProtKB-KW"/>
</dbReference>
<sequence length="708" mass="81061">MAQKTEKTSGNSRNFKKLSHVEHVRMRTGMWLGQNSLSTFEQHFFTKDSAGTYEVSHEELSDIPAKIKCLDEACMNCVDEYRKNLNDKSIPEKDKMNKLIVQLSTDRKRVTIQDNGRGIPADNAEGVYLHLMYGENFDDIAKEDHVAGQNGVGISLVRMVSSFFRVKTINGGKAYKKMFSIHDDAKKVIRSFKLQKEDMEKVFLYFDEHGTFADCPLLSADQIKQLKAPCDKTGMTAVVETAKKEDHGTTVEFELNPAYFNNLDTTFNINLVKQYLQDIAMSNPGLEVVFIHKTGKEKYKFKKGFDEIFSNSEMVYYKLDYADKTSASQIHMETYVVLGQNKNLTWVNSIFCPQGGSAIEYLENRLCDEVRKKSQIVSLEKKLNTQCTRNDVRNCFHMYVNLRILNPRFKSQDKSYLINDLNEDIRKSVDKHLDKLLKKTGLIEEIKMVMERRTQLKQLEDAQKGLRKASRNNIPKLMPPTGKPNDPGRILFVAEGDSAIAGLRPARNPKLHGLFPLRGKPLNCKGMSLAKAMQNEEMKNIVAIVGLPLDQKVKSIDELHYDRISIITDADFDGYAIRSLMLSFFYEYWPELFDLGFINISAAPLYEVDVKWKDAKKETVFCIDDSDYDKLVVRVNKQGAEITRKKRNKGLGETGKEAMKYAVDHCMTTITVGNKKTAKNTQDLWFHKDYAEKRREAISEYSMSVIQD</sequence>
<evidence type="ECO:0000256" key="9">
    <source>
        <dbReference type="ARBA" id="ARBA00023235"/>
    </source>
</evidence>
<comment type="similarity">
    <text evidence="3">Belongs to the type II topoisomerase GyrB family.</text>
</comment>
<dbReference type="PRINTS" id="PR00418">
    <property type="entry name" value="TPI2FAMILY"/>
</dbReference>
<evidence type="ECO:0000256" key="5">
    <source>
        <dbReference type="ARBA" id="ARBA00022741"/>
    </source>
</evidence>
<keyword evidence="7" id="KW-0799">Topoisomerase</keyword>
<dbReference type="Pfam" id="PF00204">
    <property type="entry name" value="DNA_gyraseB"/>
    <property type="match status" value="1"/>
</dbReference>
<protein>
    <recommendedName>
        <fullName evidence="4">DNA topoisomerase (ATP-hydrolyzing)</fullName>
        <ecNumber evidence="4">5.6.2.2</ecNumber>
    </recommendedName>
</protein>
<dbReference type="PANTHER" id="PTHR45866">
    <property type="entry name" value="DNA GYRASE/TOPOISOMERASE SUBUNIT B"/>
    <property type="match status" value="1"/>
</dbReference>
<evidence type="ECO:0000259" key="11">
    <source>
        <dbReference type="Pfam" id="PF01751"/>
    </source>
</evidence>
<evidence type="ECO:0000256" key="3">
    <source>
        <dbReference type="ARBA" id="ARBA00010708"/>
    </source>
</evidence>
<evidence type="ECO:0000256" key="7">
    <source>
        <dbReference type="ARBA" id="ARBA00023029"/>
    </source>
</evidence>
<dbReference type="PANTHER" id="PTHR45866:SF1">
    <property type="entry name" value="DNA GYRASE SUBUNIT B, MITOCHONDRIAL"/>
    <property type="match status" value="1"/>
</dbReference>
<evidence type="ECO:0000259" key="10">
    <source>
        <dbReference type="Pfam" id="PF00204"/>
    </source>
</evidence>
<dbReference type="SUPFAM" id="SSF56719">
    <property type="entry name" value="Type II DNA topoisomerase"/>
    <property type="match status" value="1"/>
</dbReference>
<evidence type="ECO:0000256" key="8">
    <source>
        <dbReference type="ARBA" id="ARBA00023125"/>
    </source>
</evidence>